<dbReference type="Proteomes" id="UP000030598">
    <property type="component" value="Unassembled WGS sequence"/>
</dbReference>
<feature type="binding site" evidence="8">
    <location>
        <position position="257"/>
    </location>
    <ligand>
        <name>L-histidine</name>
        <dbReference type="ChEBI" id="CHEBI:57595"/>
    </ligand>
</feature>
<dbReference type="RefSeq" id="WP_032523751.1">
    <property type="nucleotide sequence ID" value="NZ_CP138934.1"/>
</dbReference>
<proteinExistence type="inferred from homology"/>
<feature type="binding site" evidence="8">
    <location>
        <begin position="261"/>
        <end position="262"/>
    </location>
    <ligand>
        <name>L-histidine</name>
        <dbReference type="ChEBI" id="CHEBI:57595"/>
    </ligand>
</feature>
<keyword evidence="2 7" id="KW-0963">Cytoplasm</keyword>
<sequence length="426" mass="48680">MNNLKNLRGTVDLLPDQLIKWQNVEKIILEQLSRASIKEIRTPILEMTELFIRGIGEGTDVVSKEMYTFLDRGERSCTLRPEGTASVARAIIQKGMSSNPLQKLWYMGPMFRYERPQAGRQRQFHQLGVEFIGYESVRSDVEIIALAWDILEKLGLKKLNLEINSLGDLNDRLNFQKSFLKWLQINKDFLDLDSQNRIDKNPLRILDTKNSQTKKILESSPKLHDFLSKKSLERYLELKNQLESLKIPFIENFNLVRGLDYYTHTAFEITSGALGSQATVCGGGRYDNLIKQMGGKDTPAIGFAIGLERLILLAGKELDVERRTDIYIVNQGLLAEPFAINLSRKLRNFDLLVELDLSGASFSKQLKKANKLNSKSIVVIGDQEAANKEFVIRLFDKKNSVNNEEVIPFDSDIKLERWLNSNLILK</sequence>
<dbReference type="EC" id="6.1.1.21" evidence="7"/>
<evidence type="ECO:0000256" key="5">
    <source>
        <dbReference type="ARBA" id="ARBA00023146"/>
    </source>
</evidence>
<dbReference type="STRING" id="59925.EU91_0118"/>
<dbReference type="InterPro" id="IPR015807">
    <property type="entry name" value="His-tRNA-ligase"/>
</dbReference>
<dbReference type="InterPro" id="IPR006195">
    <property type="entry name" value="aa-tRNA-synth_II"/>
</dbReference>
<dbReference type="eggNOG" id="COG0124">
    <property type="taxonomic scope" value="Bacteria"/>
</dbReference>
<dbReference type="InterPro" id="IPR045864">
    <property type="entry name" value="aa-tRNA-synth_II/BPL/LPL"/>
</dbReference>
<dbReference type="PANTHER" id="PTHR43707">
    <property type="entry name" value="HISTIDYL-TRNA SYNTHETASE"/>
    <property type="match status" value="1"/>
</dbReference>
<keyword evidence="7" id="KW-0648">Protein biosynthesis</keyword>
<evidence type="ECO:0000313" key="11">
    <source>
        <dbReference type="Proteomes" id="UP000030598"/>
    </source>
</evidence>
<evidence type="ECO:0000259" key="9">
    <source>
        <dbReference type="PROSITE" id="PS50862"/>
    </source>
</evidence>
<keyword evidence="4 7" id="KW-0067">ATP-binding</keyword>
<dbReference type="OrthoDB" id="9800814at2"/>
<dbReference type="NCBIfam" id="TIGR00442">
    <property type="entry name" value="hisS"/>
    <property type="match status" value="1"/>
</dbReference>
<feature type="binding site" evidence="8">
    <location>
        <position position="112"/>
    </location>
    <ligand>
        <name>L-histidine</name>
        <dbReference type="ChEBI" id="CHEBI:57595"/>
    </ligand>
</feature>
<dbReference type="EMBL" id="JNAH01000002">
    <property type="protein sequence ID" value="KGF89005.1"/>
    <property type="molecule type" value="Genomic_DNA"/>
</dbReference>
<dbReference type="Gene3D" id="3.40.50.800">
    <property type="entry name" value="Anticodon-binding domain"/>
    <property type="match status" value="1"/>
</dbReference>
<dbReference type="Gene3D" id="3.30.930.10">
    <property type="entry name" value="Bira Bifunctional Protein, Domain 2"/>
    <property type="match status" value="1"/>
</dbReference>
<dbReference type="GO" id="GO:0004821">
    <property type="term" value="F:histidine-tRNA ligase activity"/>
    <property type="evidence" value="ECO:0007669"/>
    <property type="project" value="UniProtKB-UniRule"/>
</dbReference>
<dbReference type="InterPro" id="IPR004516">
    <property type="entry name" value="HisRS/HisZ"/>
</dbReference>
<dbReference type="InterPro" id="IPR004154">
    <property type="entry name" value="Anticodon-bd"/>
</dbReference>
<dbReference type="SUPFAM" id="SSF52954">
    <property type="entry name" value="Class II aaRS ABD-related"/>
    <property type="match status" value="1"/>
</dbReference>
<keyword evidence="7 10" id="KW-0436">Ligase</keyword>
<dbReference type="PIRSF" id="PIRSF001549">
    <property type="entry name" value="His-tRNA_synth"/>
    <property type="match status" value="1"/>
</dbReference>
<dbReference type="Pfam" id="PF13393">
    <property type="entry name" value="tRNA-synt_His"/>
    <property type="match status" value="1"/>
</dbReference>
<feature type="domain" description="Aminoacyl-transfer RNA synthetases class-II family profile" evidence="9">
    <location>
        <begin position="1"/>
        <end position="337"/>
    </location>
</feature>
<evidence type="ECO:0000256" key="4">
    <source>
        <dbReference type="ARBA" id="ARBA00022840"/>
    </source>
</evidence>
<evidence type="ECO:0000256" key="1">
    <source>
        <dbReference type="ARBA" id="ARBA00008226"/>
    </source>
</evidence>
<dbReference type="SUPFAM" id="SSF55681">
    <property type="entry name" value="Class II aaRS and biotin synthetases"/>
    <property type="match status" value="1"/>
</dbReference>
<comment type="subunit">
    <text evidence="7">Homodimer.</text>
</comment>
<dbReference type="CDD" id="cd00773">
    <property type="entry name" value="HisRS-like_core"/>
    <property type="match status" value="1"/>
</dbReference>
<organism evidence="10 11">
    <name type="scientific">Prochlorococcus marinus str. GP2</name>
    <dbReference type="NCBI Taxonomy" id="59925"/>
    <lineage>
        <taxon>Bacteria</taxon>
        <taxon>Bacillati</taxon>
        <taxon>Cyanobacteriota</taxon>
        <taxon>Cyanophyceae</taxon>
        <taxon>Synechococcales</taxon>
        <taxon>Prochlorococcaceae</taxon>
        <taxon>Prochlorococcus</taxon>
    </lineage>
</organism>
<protein>
    <recommendedName>
        <fullName evidence="7">Histidine--tRNA ligase</fullName>
        <ecNumber evidence="7">6.1.1.21</ecNumber>
    </recommendedName>
    <alternativeName>
        <fullName evidence="7">Histidyl-tRNA synthetase</fullName>
        <shortName evidence="7">HisRS</shortName>
    </alternativeName>
</protein>
<dbReference type="GO" id="GO:0006427">
    <property type="term" value="P:histidyl-tRNA aminoacylation"/>
    <property type="evidence" value="ECO:0007669"/>
    <property type="project" value="UniProtKB-UniRule"/>
</dbReference>
<dbReference type="PANTHER" id="PTHR43707:SF1">
    <property type="entry name" value="HISTIDINE--TRNA LIGASE, MITOCHONDRIAL-RELATED"/>
    <property type="match status" value="1"/>
</dbReference>
<dbReference type="PROSITE" id="PS50862">
    <property type="entry name" value="AA_TRNA_LIGASE_II"/>
    <property type="match status" value="1"/>
</dbReference>
<keyword evidence="3 7" id="KW-0547">Nucleotide-binding</keyword>
<dbReference type="AlphaFoldDB" id="A0A0A1ZHV5"/>
<evidence type="ECO:0000256" key="7">
    <source>
        <dbReference type="HAMAP-Rule" id="MF_00127"/>
    </source>
</evidence>
<feature type="binding site" evidence="8">
    <location>
        <begin position="82"/>
        <end position="84"/>
    </location>
    <ligand>
        <name>L-histidine</name>
        <dbReference type="ChEBI" id="CHEBI:57595"/>
    </ligand>
</feature>
<evidence type="ECO:0000256" key="2">
    <source>
        <dbReference type="ARBA" id="ARBA00022490"/>
    </source>
</evidence>
<dbReference type="GO" id="GO:0005737">
    <property type="term" value="C:cytoplasm"/>
    <property type="evidence" value="ECO:0007669"/>
    <property type="project" value="UniProtKB-SubCell"/>
</dbReference>
<dbReference type="HAMAP" id="MF_00127">
    <property type="entry name" value="His_tRNA_synth"/>
    <property type="match status" value="1"/>
</dbReference>
<evidence type="ECO:0000256" key="8">
    <source>
        <dbReference type="PIRSR" id="PIRSR001549-1"/>
    </source>
</evidence>
<name>A0A0A1ZHV5_PROMR</name>
<feature type="binding site" evidence="8">
    <location>
        <position position="130"/>
    </location>
    <ligand>
        <name>L-histidine</name>
        <dbReference type="ChEBI" id="CHEBI:57595"/>
    </ligand>
</feature>
<keyword evidence="5 7" id="KW-0030">Aminoacyl-tRNA synthetase</keyword>
<gene>
    <name evidence="7" type="primary">hisS</name>
    <name evidence="10" type="ORF">EU91_0118</name>
</gene>
<dbReference type="GO" id="GO:0005524">
    <property type="term" value="F:ATP binding"/>
    <property type="evidence" value="ECO:0007669"/>
    <property type="project" value="UniProtKB-UniRule"/>
</dbReference>
<comment type="catalytic activity">
    <reaction evidence="6 7">
        <text>tRNA(His) + L-histidine + ATP = L-histidyl-tRNA(His) + AMP + diphosphate + H(+)</text>
        <dbReference type="Rhea" id="RHEA:17313"/>
        <dbReference type="Rhea" id="RHEA-COMP:9665"/>
        <dbReference type="Rhea" id="RHEA-COMP:9689"/>
        <dbReference type="ChEBI" id="CHEBI:15378"/>
        <dbReference type="ChEBI" id="CHEBI:30616"/>
        <dbReference type="ChEBI" id="CHEBI:33019"/>
        <dbReference type="ChEBI" id="CHEBI:57595"/>
        <dbReference type="ChEBI" id="CHEBI:78442"/>
        <dbReference type="ChEBI" id="CHEBI:78527"/>
        <dbReference type="ChEBI" id="CHEBI:456215"/>
        <dbReference type="EC" id="6.1.1.21"/>
    </reaction>
</comment>
<evidence type="ECO:0000256" key="6">
    <source>
        <dbReference type="ARBA" id="ARBA00047639"/>
    </source>
</evidence>
<dbReference type="Pfam" id="PF03129">
    <property type="entry name" value="HGTP_anticodon"/>
    <property type="match status" value="1"/>
</dbReference>
<feature type="binding site" evidence="8">
    <location>
        <position position="126"/>
    </location>
    <ligand>
        <name>L-histidine</name>
        <dbReference type="ChEBI" id="CHEBI:57595"/>
    </ligand>
</feature>
<reference evidence="11" key="1">
    <citation type="journal article" date="2014" name="Sci. Data">
        <title>Genomes of diverse isolates of the marine cyanobacterium Prochlorococcus.</title>
        <authorList>
            <person name="Biller S."/>
            <person name="Berube P."/>
            <person name="Thompson J."/>
            <person name="Kelly L."/>
            <person name="Roggensack S."/>
            <person name="Awad L."/>
            <person name="Roache-Johnson K."/>
            <person name="Ding H."/>
            <person name="Giovannoni S.J."/>
            <person name="Moore L.R."/>
            <person name="Chisholm S.W."/>
        </authorList>
    </citation>
    <scope>NUCLEOTIDE SEQUENCE [LARGE SCALE GENOMIC DNA]</scope>
    <source>
        <strain evidence="11">GP2</strain>
    </source>
</reference>
<dbReference type="InterPro" id="IPR036621">
    <property type="entry name" value="Anticodon-bd_dom_sf"/>
</dbReference>
<dbReference type="InterPro" id="IPR041715">
    <property type="entry name" value="HisRS-like_core"/>
</dbReference>
<comment type="caution">
    <text evidence="10">The sequence shown here is derived from an EMBL/GenBank/DDBJ whole genome shotgun (WGS) entry which is preliminary data.</text>
</comment>
<comment type="subcellular location">
    <subcellularLocation>
        <location evidence="7">Cytoplasm</location>
    </subcellularLocation>
</comment>
<accession>A0A0A1ZHV5</accession>
<comment type="similarity">
    <text evidence="1 7">Belongs to the class-II aminoacyl-tRNA synthetase family.</text>
</comment>
<evidence type="ECO:0000313" key="10">
    <source>
        <dbReference type="EMBL" id="KGF89005.1"/>
    </source>
</evidence>
<evidence type="ECO:0000256" key="3">
    <source>
        <dbReference type="ARBA" id="ARBA00022741"/>
    </source>
</evidence>